<organism evidence="1">
    <name type="scientific">marine sediment metagenome</name>
    <dbReference type="NCBI Taxonomy" id="412755"/>
    <lineage>
        <taxon>unclassified sequences</taxon>
        <taxon>metagenomes</taxon>
        <taxon>ecological metagenomes</taxon>
    </lineage>
</organism>
<reference evidence="1" key="1">
    <citation type="journal article" date="2014" name="Front. Microbiol.">
        <title>High frequency of phylogenetically diverse reductive dehalogenase-homologous genes in deep subseafloor sedimentary metagenomes.</title>
        <authorList>
            <person name="Kawai M."/>
            <person name="Futagami T."/>
            <person name="Toyoda A."/>
            <person name="Takaki Y."/>
            <person name="Nishi S."/>
            <person name="Hori S."/>
            <person name="Arai W."/>
            <person name="Tsubouchi T."/>
            <person name="Morono Y."/>
            <person name="Uchiyama I."/>
            <person name="Ito T."/>
            <person name="Fujiyama A."/>
            <person name="Inagaki F."/>
            <person name="Takami H."/>
        </authorList>
    </citation>
    <scope>NUCLEOTIDE SEQUENCE</scope>
    <source>
        <strain evidence="1">Expedition CK06-06</strain>
    </source>
</reference>
<gene>
    <name evidence="1" type="ORF">S01H1_60765</name>
</gene>
<protein>
    <submittedName>
        <fullName evidence="1">Uncharacterized protein</fullName>
    </submittedName>
</protein>
<sequence length="93" mass="10935">MKTEIVEYKGRKITVKSFRELTDEEFESASIERFDLDSGFPGYAGEYYMLHDDLKSDNGMMIVFILPFYIVDSIREYELVDFKRSIITALDEI</sequence>
<name>X0WJ08_9ZZZZ</name>
<dbReference type="EMBL" id="BARS01039810">
    <property type="protein sequence ID" value="GAG23212.1"/>
    <property type="molecule type" value="Genomic_DNA"/>
</dbReference>
<evidence type="ECO:0000313" key="1">
    <source>
        <dbReference type="EMBL" id="GAG23212.1"/>
    </source>
</evidence>
<dbReference type="AlphaFoldDB" id="X0WJ08"/>
<accession>X0WJ08</accession>
<comment type="caution">
    <text evidence="1">The sequence shown here is derived from an EMBL/GenBank/DDBJ whole genome shotgun (WGS) entry which is preliminary data.</text>
</comment>
<proteinExistence type="predicted"/>